<feature type="transmembrane region" description="Helical" evidence="6">
    <location>
        <begin position="385"/>
        <end position="408"/>
    </location>
</feature>
<dbReference type="SUPFAM" id="SSF103473">
    <property type="entry name" value="MFS general substrate transporter"/>
    <property type="match status" value="1"/>
</dbReference>
<accession>A0ABR1E879</accession>
<protein>
    <recommendedName>
        <fullName evidence="9">Transcription factor TFIID</fullName>
    </recommendedName>
</protein>
<dbReference type="SUPFAM" id="SSF55945">
    <property type="entry name" value="TATA-box binding protein-like"/>
    <property type="match status" value="2"/>
</dbReference>
<dbReference type="PRINTS" id="PR00686">
    <property type="entry name" value="TIFACTORIID"/>
</dbReference>
<evidence type="ECO:0008006" key="9">
    <source>
        <dbReference type="Google" id="ProtNLM"/>
    </source>
</evidence>
<feature type="transmembrane region" description="Helical" evidence="6">
    <location>
        <begin position="172"/>
        <end position="193"/>
    </location>
</feature>
<dbReference type="Gene3D" id="3.30.310.10">
    <property type="entry name" value="TATA-Binding Protein"/>
    <property type="match status" value="2"/>
</dbReference>
<keyword evidence="4" id="KW-0804">Transcription</keyword>
<evidence type="ECO:0000256" key="3">
    <source>
        <dbReference type="ARBA" id="ARBA00023125"/>
    </source>
</evidence>
<feature type="transmembrane region" description="Helical" evidence="6">
    <location>
        <begin position="322"/>
        <end position="339"/>
    </location>
</feature>
<feature type="transmembrane region" description="Helical" evidence="6">
    <location>
        <begin position="117"/>
        <end position="133"/>
    </location>
</feature>
<keyword evidence="8" id="KW-1185">Reference proteome</keyword>
<feature type="transmembrane region" description="Helical" evidence="6">
    <location>
        <begin position="199"/>
        <end position="219"/>
    </location>
</feature>
<dbReference type="PROSITE" id="PS00351">
    <property type="entry name" value="TFIID"/>
    <property type="match status" value="1"/>
</dbReference>
<comment type="caution">
    <text evidence="7">The sequence shown here is derived from an EMBL/GenBank/DDBJ whole genome shotgun (WGS) entry which is preliminary data.</text>
</comment>
<proteinExistence type="inferred from homology"/>
<evidence type="ECO:0000256" key="5">
    <source>
        <dbReference type="ARBA" id="ARBA00023242"/>
    </source>
</evidence>
<dbReference type="Proteomes" id="UP001303046">
    <property type="component" value="Unassembled WGS sequence"/>
</dbReference>
<organism evidence="7 8">
    <name type="scientific">Necator americanus</name>
    <name type="common">Human hookworm</name>
    <dbReference type="NCBI Taxonomy" id="51031"/>
    <lineage>
        <taxon>Eukaryota</taxon>
        <taxon>Metazoa</taxon>
        <taxon>Ecdysozoa</taxon>
        <taxon>Nematoda</taxon>
        <taxon>Chromadorea</taxon>
        <taxon>Rhabditida</taxon>
        <taxon>Rhabditina</taxon>
        <taxon>Rhabditomorpha</taxon>
        <taxon>Strongyloidea</taxon>
        <taxon>Ancylostomatidae</taxon>
        <taxon>Bunostominae</taxon>
        <taxon>Necator</taxon>
    </lineage>
</organism>
<keyword evidence="5" id="KW-0539">Nucleus</keyword>
<reference evidence="7 8" key="1">
    <citation type="submission" date="2023-08" db="EMBL/GenBank/DDBJ databases">
        <title>A Necator americanus chromosomal reference genome.</title>
        <authorList>
            <person name="Ilik V."/>
            <person name="Petrzelkova K.J."/>
            <person name="Pardy F."/>
            <person name="Fuh T."/>
            <person name="Niatou-Singa F.S."/>
            <person name="Gouil Q."/>
            <person name="Baker L."/>
            <person name="Ritchie M.E."/>
            <person name="Jex A.R."/>
            <person name="Gazzola D."/>
            <person name="Li H."/>
            <person name="Toshio Fujiwara R."/>
            <person name="Zhan B."/>
            <person name="Aroian R.V."/>
            <person name="Pafco B."/>
            <person name="Schwarz E.M."/>
        </authorList>
    </citation>
    <scope>NUCLEOTIDE SEQUENCE [LARGE SCALE GENOMIC DNA]</scope>
    <source>
        <strain evidence="7 8">Aroian</strain>
        <tissue evidence="7">Whole animal</tissue>
    </source>
</reference>
<keyword evidence="6" id="KW-1133">Transmembrane helix</keyword>
<dbReference type="InterPro" id="IPR036259">
    <property type="entry name" value="MFS_trans_sf"/>
</dbReference>
<dbReference type="InterPro" id="IPR000814">
    <property type="entry name" value="TBP"/>
</dbReference>
<feature type="transmembrane region" description="Helical" evidence="6">
    <location>
        <begin position="420"/>
        <end position="442"/>
    </location>
</feature>
<feature type="transmembrane region" description="Helical" evidence="6">
    <location>
        <begin position="454"/>
        <end position="471"/>
    </location>
</feature>
<dbReference type="InterPro" id="IPR030491">
    <property type="entry name" value="TBP_CS"/>
</dbReference>
<name>A0ABR1E879_NECAM</name>
<keyword evidence="6" id="KW-0472">Membrane</keyword>
<evidence type="ECO:0000256" key="4">
    <source>
        <dbReference type="ARBA" id="ARBA00023163"/>
    </source>
</evidence>
<gene>
    <name evidence="7" type="primary">Necator_chrV.g21035</name>
    <name evidence="7" type="ORF">RB195_016242</name>
</gene>
<evidence type="ECO:0000256" key="1">
    <source>
        <dbReference type="ARBA" id="ARBA00004123"/>
    </source>
</evidence>
<comment type="similarity">
    <text evidence="2">Belongs to the TBP family.</text>
</comment>
<comment type="subcellular location">
    <subcellularLocation>
        <location evidence="1">Nucleus</location>
    </subcellularLocation>
</comment>
<evidence type="ECO:0000313" key="8">
    <source>
        <dbReference type="Proteomes" id="UP001303046"/>
    </source>
</evidence>
<keyword evidence="3" id="KW-0238">DNA-binding</keyword>
<evidence type="ECO:0000256" key="2">
    <source>
        <dbReference type="ARBA" id="ARBA00005560"/>
    </source>
</evidence>
<dbReference type="EMBL" id="JAVFWL010000005">
    <property type="protein sequence ID" value="KAK6758892.1"/>
    <property type="molecule type" value="Genomic_DNA"/>
</dbReference>
<feature type="transmembrane region" description="Helical" evidence="6">
    <location>
        <begin position="278"/>
        <end position="302"/>
    </location>
</feature>
<evidence type="ECO:0000313" key="7">
    <source>
        <dbReference type="EMBL" id="KAK6758892.1"/>
    </source>
</evidence>
<dbReference type="InterPro" id="IPR012295">
    <property type="entry name" value="TBP_dom_sf"/>
</dbReference>
<evidence type="ECO:0000256" key="6">
    <source>
        <dbReference type="SAM" id="Phobius"/>
    </source>
</evidence>
<dbReference type="PANTHER" id="PTHR10126">
    <property type="entry name" value="TATA-BOX BINDING PROTEIN"/>
    <property type="match status" value="1"/>
</dbReference>
<dbReference type="CDD" id="cd04516">
    <property type="entry name" value="TBP_eukaryotes"/>
    <property type="match status" value="1"/>
</dbReference>
<sequence>MSKRKRLNVSDLFKSLGRWNDLYARVIALNSLVFSSGQLHYSFKRSLSWKRSEFGFYDCEGNHYTLLKQNVSLFLETQYGESAAKFTKDEFVLFSEGGEAIGLLLLIALYRMRTPQILSIGAMLYSICPGMHLTRSKSFARASIFLSGVASRMLRIPTMVHCMESLPRHLRVYALPIMFASGVIFNQFIVLFSKKVHYSLFWTHVMVASFIVMTCFLHVKFAPPSIMHTLLHADSNLLKNELEKWVPEGQLINIDSLIDHILYRGPVFTSQMRALTNLLAFGPLVRKAVICAFLLPLGMLIFSSATAYLDDRLNFGIYETDFISNVLSILGLILTVYLCTRYERRFTMAIMLALAIVSQVVLLNIRLEVYNACMKTNIPQAYRMTIAKFAYVCAMMSSIVVFMVPRMVLMEHVPTSLRTIVPLAFLVATFVSLCRTGVQFMATRLPDAYPNATLIYSLGYTLFVAPFALLIDNSTHLPINTAEIAAYTPPRKEFPQNIEPSDIPSEHFSVRMMLQACAAAEETKMNARTVESSPKNVDVSQRSVQKDVLLARIGQRTRQRSLRGKMPLCSLLLSQYLVSENKYSDKLAGVVGSHSSTQIEAVSTSSQHRLVDGGLTVLGPSSLLSGFPTSLTASEHSCNTDFTLKNISKTAAPKNFIASQPIKLNFDVNRGELPKSSIGVPIIPKTCPTSLLFDAPFPSIQNIVATVDLGQRIDLKKLTLHSRNTEYNPKRFSAAIMRIREPRTTALIFSSGKMVTTGAKSEDASRQASRKFARIVQKVGFNVKFADFKVQNVVGSCDVRFSIQLEGLCIMHAQFSTYEPELFPGLIYRMVHPRVVLLIFVSGKVVITGARNQDDIDLAFKHIYPILRRFKK</sequence>
<dbReference type="Pfam" id="PF00352">
    <property type="entry name" value="TBP"/>
    <property type="match status" value="2"/>
</dbReference>
<feature type="transmembrane region" description="Helical" evidence="6">
    <location>
        <begin position="346"/>
        <end position="365"/>
    </location>
</feature>
<dbReference type="HAMAP" id="MF_00408">
    <property type="entry name" value="TATA_bind_prot_arch"/>
    <property type="match status" value="1"/>
</dbReference>
<keyword evidence="6" id="KW-0812">Transmembrane</keyword>
<dbReference type="InterPro" id="IPR033710">
    <property type="entry name" value="TBP_eukaryotic"/>
</dbReference>